<accession>A0A8J2WL71</accession>
<dbReference type="AlphaFoldDB" id="A0A8J2WL71"/>
<name>A0A8J2WL71_9CRUS</name>
<proteinExistence type="predicted"/>
<dbReference type="Proteomes" id="UP000789390">
    <property type="component" value="Unassembled WGS sequence"/>
</dbReference>
<keyword evidence="2" id="KW-1185">Reference proteome</keyword>
<gene>
    <name evidence="1" type="ORF">DGAL_LOCUS5698</name>
</gene>
<reference evidence="1" key="1">
    <citation type="submission" date="2021-11" db="EMBL/GenBank/DDBJ databases">
        <authorList>
            <person name="Schell T."/>
        </authorList>
    </citation>
    <scope>NUCLEOTIDE SEQUENCE</scope>
    <source>
        <strain evidence="1">M5</strain>
    </source>
</reference>
<sequence length="145" mass="16466">MVKKTTGKEESGCLENSPISVESQSFYSQKLDNLLLNMYTFVEVDEKVESQPLIEPCAVDHTISFHFLPVAAVNEKHTTNKKMRLWKPKPKLFEEITYEDMCSVVVSGDWVLNKQGVYGKGRERRSELITGAVHSSALKKCLNKK</sequence>
<dbReference type="OrthoDB" id="6357036at2759"/>
<evidence type="ECO:0000313" key="2">
    <source>
        <dbReference type="Proteomes" id="UP000789390"/>
    </source>
</evidence>
<organism evidence="1 2">
    <name type="scientific">Daphnia galeata</name>
    <dbReference type="NCBI Taxonomy" id="27404"/>
    <lineage>
        <taxon>Eukaryota</taxon>
        <taxon>Metazoa</taxon>
        <taxon>Ecdysozoa</taxon>
        <taxon>Arthropoda</taxon>
        <taxon>Crustacea</taxon>
        <taxon>Branchiopoda</taxon>
        <taxon>Diplostraca</taxon>
        <taxon>Cladocera</taxon>
        <taxon>Anomopoda</taxon>
        <taxon>Daphniidae</taxon>
        <taxon>Daphnia</taxon>
    </lineage>
</organism>
<evidence type="ECO:0000313" key="1">
    <source>
        <dbReference type="EMBL" id="CAH0103164.1"/>
    </source>
</evidence>
<dbReference type="EMBL" id="CAKKLH010000102">
    <property type="protein sequence ID" value="CAH0103164.1"/>
    <property type="molecule type" value="Genomic_DNA"/>
</dbReference>
<comment type="caution">
    <text evidence="1">The sequence shown here is derived from an EMBL/GenBank/DDBJ whole genome shotgun (WGS) entry which is preliminary data.</text>
</comment>
<protein>
    <submittedName>
        <fullName evidence="1">Uncharacterized protein</fullName>
    </submittedName>
</protein>